<keyword evidence="3" id="KW-1185">Reference proteome</keyword>
<comment type="caution">
    <text evidence="2">The sequence shown here is derived from an EMBL/GenBank/DDBJ whole genome shotgun (WGS) entry which is preliminary data.</text>
</comment>
<feature type="signal peptide" evidence="1">
    <location>
        <begin position="1"/>
        <end position="18"/>
    </location>
</feature>
<dbReference type="EMBL" id="SGIM01000002">
    <property type="protein sequence ID" value="RZF55982.1"/>
    <property type="molecule type" value="Genomic_DNA"/>
</dbReference>
<feature type="chain" id="PRO_5020698946" description="SH3 domain-containing protein" evidence="1">
    <location>
        <begin position="19"/>
        <end position="202"/>
    </location>
</feature>
<protein>
    <recommendedName>
        <fullName evidence="4">SH3 domain-containing protein</fullName>
    </recommendedName>
</protein>
<sequence length="202" mass="22587">MKRILLALTFIFTSQAFAESDRLEELSKTLSNGLYTHPDNIELPAVSNTSVKLREKNIELSNEEVEQNYGSTAYRAIAKRYVNTASLNVRDKPRGTVVDMLKRGQSVLVYDVSGKWERISKEFETQRWVDSSLLCSFNGCYKVVSNTTSQRPLTYTPSSITYTPKKRVSSSIGGCSCGSGSYCYGPRGGRYCYTSGGNKSYR</sequence>
<dbReference type="Proteomes" id="UP000292110">
    <property type="component" value="Unassembled WGS sequence"/>
</dbReference>
<organism evidence="2 3">
    <name type="scientific">Acinetobacter halotolerans</name>
    <dbReference type="NCBI Taxonomy" id="1752076"/>
    <lineage>
        <taxon>Bacteria</taxon>
        <taxon>Pseudomonadati</taxon>
        <taxon>Pseudomonadota</taxon>
        <taxon>Gammaproteobacteria</taxon>
        <taxon>Moraxellales</taxon>
        <taxon>Moraxellaceae</taxon>
        <taxon>Acinetobacter</taxon>
    </lineage>
</organism>
<keyword evidence="1" id="KW-0732">Signal</keyword>
<evidence type="ECO:0000313" key="3">
    <source>
        <dbReference type="Proteomes" id="UP000292110"/>
    </source>
</evidence>
<accession>A0A4Q6XC53</accession>
<dbReference type="RefSeq" id="WP_130161297.1">
    <property type="nucleotide sequence ID" value="NZ_SGIM01000002.1"/>
</dbReference>
<evidence type="ECO:0008006" key="4">
    <source>
        <dbReference type="Google" id="ProtNLM"/>
    </source>
</evidence>
<dbReference type="Gene3D" id="2.30.30.40">
    <property type="entry name" value="SH3 Domains"/>
    <property type="match status" value="1"/>
</dbReference>
<gene>
    <name evidence="2" type="ORF">EXE30_04080</name>
</gene>
<dbReference type="AlphaFoldDB" id="A0A4Q6XC53"/>
<reference evidence="2 3" key="1">
    <citation type="submission" date="2019-02" db="EMBL/GenBank/DDBJ databases">
        <title>The draft genome of Acinetobacter halotolerans strain JCM 31009.</title>
        <authorList>
            <person name="Qin J."/>
            <person name="Feng Y."/>
            <person name="Nemec A."/>
            <person name="Zong Z."/>
        </authorList>
    </citation>
    <scope>NUCLEOTIDE SEQUENCE [LARGE SCALE GENOMIC DNA]</scope>
    <source>
        <strain evidence="2 3">JCM 31009</strain>
    </source>
</reference>
<evidence type="ECO:0000313" key="2">
    <source>
        <dbReference type="EMBL" id="RZF55982.1"/>
    </source>
</evidence>
<evidence type="ECO:0000256" key="1">
    <source>
        <dbReference type="SAM" id="SignalP"/>
    </source>
</evidence>
<proteinExistence type="predicted"/>
<name>A0A4Q6XC53_9GAMM</name>